<feature type="transmembrane region" description="Helical" evidence="7">
    <location>
        <begin position="87"/>
        <end position="104"/>
    </location>
</feature>
<feature type="transmembrane region" description="Helical" evidence="7">
    <location>
        <begin position="158"/>
        <end position="180"/>
    </location>
</feature>
<gene>
    <name evidence="9" type="ORF">F1721_28835</name>
</gene>
<evidence type="ECO:0000256" key="7">
    <source>
        <dbReference type="SAM" id="Phobius"/>
    </source>
</evidence>
<feature type="transmembrane region" description="Helical" evidence="7">
    <location>
        <begin position="340"/>
        <end position="364"/>
    </location>
</feature>
<organism evidence="9 10">
    <name type="scientific">Saccharopolyspora hirsuta</name>
    <dbReference type="NCBI Taxonomy" id="1837"/>
    <lineage>
        <taxon>Bacteria</taxon>
        <taxon>Bacillati</taxon>
        <taxon>Actinomycetota</taxon>
        <taxon>Actinomycetes</taxon>
        <taxon>Pseudonocardiales</taxon>
        <taxon>Pseudonocardiaceae</taxon>
        <taxon>Saccharopolyspora</taxon>
    </lineage>
</organism>
<dbReference type="EMBL" id="VWPH01000015">
    <property type="protein sequence ID" value="KAA5828446.1"/>
    <property type="molecule type" value="Genomic_DNA"/>
</dbReference>
<dbReference type="InterPro" id="IPR011701">
    <property type="entry name" value="MFS"/>
</dbReference>
<accession>A0A5M7BFR6</accession>
<dbReference type="PANTHER" id="PTHR43045">
    <property type="entry name" value="SHIKIMATE TRANSPORTER"/>
    <property type="match status" value="1"/>
</dbReference>
<dbReference type="InterPro" id="IPR036259">
    <property type="entry name" value="MFS_trans_sf"/>
</dbReference>
<keyword evidence="6 7" id="KW-0472">Membrane</keyword>
<evidence type="ECO:0000256" key="5">
    <source>
        <dbReference type="ARBA" id="ARBA00022989"/>
    </source>
</evidence>
<dbReference type="PANTHER" id="PTHR43045:SF1">
    <property type="entry name" value="SHIKIMATE TRANSPORTER"/>
    <property type="match status" value="1"/>
</dbReference>
<keyword evidence="5 7" id="KW-1133">Transmembrane helix</keyword>
<evidence type="ECO:0000256" key="4">
    <source>
        <dbReference type="ARBA" id="ARBA00022692"/>
    </source>
</evidence>
<evidence type="ECO:0000313" key="9">
    <source>
        <dbReference type="EMBL" id="KAA5828446.1"/>
    </source>
</evidence>
<evidence type="ECO:0000256" key="1">
    <source>
        <dbReference type="ARBA" id="ARBA00004651"/>
    </source>
</evidence>
<dbReference type="GO" id="GO:0022857">
    <property type="term" value="F:transmembrane transporter activity"/>
    <property type="evidence" value="ECO:0007669"/>
    <property type="project" value="InterPro"/>
</dbReference>
<feature type="transmembrane region" description="Helical" evidence="7">
    <location>
        <begin position="376"/>
        <end position="397"/>
    </location>
</feature>
<dbReference type="InterPro" id="IPR020846">
    <property type="entry name" value="MFS_dom"/>
</dbReference>
<dbReference type="PROSITE" id="PS50850">
    <property type="entry name" value="MFS"/>
    <property type="match status" value="1"/>
</dbReference>
<dbReference type="Pfam" id="PF07690">
    <property type="entry name" value="MFS_1"/>
    <property type="match status" value="1"/>
</dbReference>
<dbReference type="AlphaFoldDB" id="A0A5M7BFR6"/>
<proteinExistence type="predicted"/>
<dbReference type="InterPro" id="IPR005829">
    <property type="entry name" value="Sugar_transporter_CS"/>
</dbReference>
<comment type="subcellular location">
    <subcellularLocation>
        <location evidence="1">Cell membrane</location>
        <topology evidence="1">Multi-pass membrane protein</topology>
    </subcellularLocation>
</comment>
<dbReference type="PROSITE" id="PS00216">
    <property type="entry name" value="SUGAR_TRANSPORT_1"/>
    <property type="match status" value="1"/>
</dbReference>
<dbReference type="Proteomes" id="UP000323946">
    <property type="component" value="Unassembled WGS sequence"/>
</dbReference>
<evidence type="ECO:0000256" key="2">
    <source>
        <dbReference type="ARBA" id="ARBA00022448"/>
    </source>
</evidence>
<dbReference type="OrthoDB" id="8953821at2"/>
<comment type="caution">
    <text evidence="9">The sequence shown here is derived from an EMBL/GenBank/DDBJ whole genome shotgun (WGS) entry which is preliminary data.</text>
</comment>
<feature type="transmembrane region" description="Helical" evidence="7">
    <location>
        <begin position="409"/>
        <end position="428"/>
    </location>
</feature>
<evidence type="ECO:0000259" key="8">
    <source>
        <dbReference type="PROSITE" id="PS50850"/>
    </source>
</evidence>
<keyword evidence="3" id="KW-1003">Cell membrane</keyword>
<keyword evidence="4 7" id="KW-0812">Transmembrane</keyword>
<feature type="transmembrane region" description="Helical" evidence="7">
    <location>
        <begin position="315"/>
        <end position="334"/>
    </location>
</feature>
<feature type="transmembrane region" description="Helical" evidence="7">
    <location>
        <begin position="284"/>
        <end position="306"/>
    </location>
</feature>
<dbReference type="GO" id="GO:0005886">
    <property type="term" value="C:plasma membrane"/>
    <property type="evidence" value="ECO:0007669"/>
    <property type="project" value="UniProtKB-SubCell"/>
</dbReference>
<feature type="transmembrane region" description="Helical" evidence="7">
    <location>
        <begin position="249"/>
        <end position="272"/>
    </location>
</feature>
<sequence>MTSTRSAERSSSVLRVGVAAGVGTSLELYDFTIYGTAAALVFGDVFFKTGDAWLGTFLSLSTFAAGFVMAPLGAAVFGWIGDRKGRRTALSAAFLLMGLATLGMGVLPSYAVLGVAAPLLLVTLRLLHGVARGGESAGAAVLAIEHAPVHRRGVYGSFVALGSPIGTIMANFAFALVLFLPDDDVRDWGWRLPFLAGGLVLLLGLWVRKGVAESPVFRTMVADEEHDSRSKQPLLDVIRSDWRRIGLTAGINIGLTATTFTLVTFMLSYATASAPEGLGLPRQAIVNGSLLGLACHAVLNITSAWLSDRIGRKPVMLTGVLLSLTAALVLFPISSAGTVAAVNTAVVLGFAGTGVLFGPMYTYFSEVYPREKRQSGVGLGYHLGAVLGGGITPMIANRIIATTGNPLNVGYYLAALLTLSLVCLLALPETAPARLAKRAARTGASAPMR</sequence>
<keyword evidence="2" id="KW-0813">Transport</keyword>
<evidence type="ECO:0000256" key="6">
    <source>
        <dbReference type="ARBA" id="ARBA00023136"/>
    </source>
</evidence>
<dbReference type="PROSITE" id="PS00217">
    <property type="entry name" value="SUGAR_TRANSPORT_2"/>
    <property type="match status" value="1"/>
</dbReference>
<dbReference type="SUPFAM" id="SSF103473">
    <property type="entry name" value="MFS general substrate transporter"/>
    <property type="match status" value="1"/>
</dbReference>
<dbReference type="RefSeq" id="WP_150069946.1">
    <property type="nucleotide sequence ID" value="NZ_VWPH01000015.1"/>
</dbReference>
<feature type="transmembrane region" description="Helical" evidence="7">
    <location>
        <begin position="192"/>
        <end position="208"/>
    </location>
</feature>
<feature type="domain" description="Major facilitator superfamily (MFS) profile" evidence="8">
    <location>
        <begin position="16"/>
        <end position="432"/>
    </location>
</feature>
<feature type="transmembrane region" description="Helical" evidence="7">
    <location>
        <begin position="52"/>
        <end position="80"/>
    </location>
</feature>
<dbReference type="SMR" id="A0A5M7BFR6"/>
<dbReference type="Gene3D" id="1.20.1250.20">
    <property type="entry name" value="MFS general substrate transporter like domains"/>
    <property type="match status" value="2"/>
</dbReference>
<evidence type="ECO:0000256" key="3">
    <source>
        <dbReference type="ARBA" id="ARBA00022475"/>
    </source>
</evidence>
<keyword evidence="10" id="KW-1185">Reference proteome</keyword>
<name>A0A5M7BFR6_SACHI</name>
<evidence type="ECO:0000313" key="10">
    <source>
        <dbReference type="Proteomes" id="UP000323946"/>
    </source>
</evidence>
<reference evidence="9 10" key="1">
    <citation type="submission" date="2019-09" db="EMBL/GenBank/DDBJ databases">
        <title>Draft genome sequence of the thermophilic Saccharopolyspora hirsuta VKM Ac-666T.</title>
        <authorList>
            <person name="Lobastova T.G."/>
            <person name="Fokina V."/>
            <person name="Bragin E.Y."/>
            <person name="Shtratnikova V.Y."/>
            <person name="Starodumova I.P."/>
            <person name="Tarlachkov S.V."/>
            <person name="Donova M.V."/>
        </authorList>
    </citation>
    <scope>NUCLEOTIDE SEQUENCE [LARGE SCALE GENOMIC DNA]</scope>
    <source>
        <strain evidence="9 10">VKM Ac-666</strain>
    </source>
</reference>
<protein>
    <submittedName>
        <fullName evidence="9">MHS family MFS transporter</fullName>
    </submittedName>
</protein>
<feature type="transmembrane region" description="Helical" evidence="7">
    <location>
        <begin position="12"/>
        <end position="32"/>
    </location>
</feature>